<dbReference type="GO" id="GO:0098542">
    <property type="term" value="P:defense response to other organism"/>
    <property type="evidence" value="ECO:0007669"/>
    <property type="project" value="TreeGrafter"/>
</dbReference>
<dbReference type="PANTHER" id="PTHR23155">
    <property type="entry name" value="DISEASE RESISTANCE PROTEIN RP"/>
    <property type="match status" value="1"/>
</dbReference>
<dbReference type="FunFam" id="3.40.50.300:FF:001091">
    <property type="entry name" value="Probable disease resistance protein At1g61300"/>
    <property type="match status" value="1"/>
</dbReference>
<feature type="domain" description="Disease resistance protein winged helix" evidence="4">
    <location>
        <begin position="316"/>
        <end position="343"/>
    </location>
</feature>
<dbReference type="Gene3D" id="1.10.8.430">
    <property type="entry name" value="Helical domain of apoptotic protease-activating factors"/>
    <property type="match status" value="1"/>
</dbReference>
<name>A0A6A3BSH4_HIBSY</name>
<dbReference type="Pfam" id="PF00931">
    <property type="entry name" value="NB-ARC"/>
    <property type="match status" value="1"/>
</dbReference>
<dbReference type="Pfam" id="PF23559">
    <property type="entry name" value="WHD_DRP"/>
    <property type="match status" value="1"/>
</dbReference>
<reference evidence="5" key="1">
    <citation type="submission" date="2019-09" db="EMBL/GenBank/DDBJ databases">
        <title>Draft genome information of white flower Hibiscus syriacus.</title>
        <authorList>
            <person name="Kim Y.-M."/>
        </authorList>
    </citation>
    <scope>NUCLEOTIDE SEQUENCE [LARGE SCALE GENOMIC DNA]</scope>
    <source>
        <strain evidence="5">YM2019G1</strain>
    </source>
</reference>
<feature type="domain" description="NB-ARC" evidence="3">
    <location>
        <begin position="57"/>
        <end position="225"/>
    </location>
</feature>
<gene>
    <name evidence="5" type="ORF">F3Y22_tig00109987pilonHSYRG00153</name>
</gene>
<sequence length="346" mass="40032">MQWQLEIRVIGQKRKRYELNMCGTQGSGNIVVARRDPRVGMQFVHDNELVGIDSPRNELVHRLISGPSVRTVVSLGGIGKTTLARKVYENKTVVQQFDCHAWVTVSQSFHAEELLRTLLRCFYEARKESPPDSIGRIDEEEFIGKSREYLHDKRYIAVFDDAWNQDFWHSIEHVLLDNNKGCRIIITTRNAKVAEFCKKSSLIHVHNLRPLPLELARELLHRTAFRFDPEKQCPPESKDLSLDIVRRCQGLPLATVDIGGLLSTKGKDVVQWKSLHNRFSAEFNGNPHLTDIKKILSFSYHDLPHYLKSCFLSLGMFPEDYSIRCGRLFRLWVAEGFVKQKTRYKL</sequence>
<accession>A0A6A3BSH4</accession>
<dbReference type="InterPro" id="IPR027417">
    <property type="entry name" value="P-loop_NTPase"/>
</dbReference>
<keyword evidence="1" id="KW-0677">Repeat</keyword>
<dbReference type="PRINTS" id="PR00364">
    <property type="entry name" value="DISEASERSIST"/>
</dbReference>
<dbReference type="EMBL" id="VEPZ02000799">
    <property type="protein sequence ID" value="KAE8718881.1"/>
    <property type="molecule type" value="Genomic_DNA"/>
</dbReference>
<dbReference type="InterPro" id="IPR002182">
    <property type="entry name" value="NB-ARC"/>
</dbReference>
<evidence type="ECO:0000313" key="5">
    <source>
        <dbReference type="EMBL" id="KAE8718881.1"/>
    </source>
</evidence>
<dbReference type="InterPro" id="IPR058922">
    <property type="entry name" value="WHD_DRP"/>
</dbReference>
<dbReference type="Proteomes" id="UP000436088">
    <property type="component" value="Unassembled WGS sequence"/>
</dbReference>
<comment type="caution">
    <text evidence="5">The sequence shown here is derived from an EMBL/GenBank/DDBJ whole genome shotgun (WGS) entry which is preliminary data.</text>
</comment>
<proteinExistence type="predicted"/>
<dbReference type="InterPro" id="IPR044974">
    <property type="entry name" value="Disease_R_plants"/>
</dbReference>
<evidence type="ECO:0000256" key="2">
    <source>
        <dbReference type="ARBA" id="ARBA00022821"/>
    </source>
</evidence>
<dbReference type="InterPro" id="IPR042197">
    <property type="entry name" value="Apaf_helical"/>
</dbReference>
<dbReference type="Gene3D" id="3.40.50.300">
    <property type="entry name" value="P-loop containing nucleotide triphosphate hydrolases"/>
    <property type="match status" value="1"/>
</dbReference>
<evidence type="ECO:0000259" key="3">
    <source>
        <dbReference type="Pfam" id="PF00931"/>
    </source>
</evidence>
<dbReference type="PANTHER" id="PTHR23155:SF1052">
    <property type="entry name" value="DISEASE RESISTANCE PROTEIN RPM1"/>
    <property type="match status" value="1"/>
</dbReference>
<keyword evidence="6" id="KW-1185">Reference proteome</keyword>
<dbReference type="GO" id="GO:0043531">
    <property type="term" value="F:ADP binding"/>
    <property type="evidence" value="ECO:0007669"/>
    <property type="project" value="InterPro"/>
</dbReference>
<evidence type="ECO:0000259" key="4">
    <source>
        <dbReference type="Pfam" id="PF23559"/>
    </source>
</evidence>
<protein>
    <submittedName>
        <fullName evidence="5">10-formyltetrahydrofolate synthetase isoform 1</fullName>
    </submittedName>
</protein>
<dbReference type="SUPFAM" id="SSF52540">
    <property type="entry name" value="P-loop containing nucleoside triphosphate hydrolases"/>
    <property type="match status" value="1"/>
</dbReference>
<dbReference type="Gene3D" id="1.10.10.10">
    <property type="entry name" value="Winged helix-like DNA-binding domain superfamily/Winged helix DNA-binding domain"/>
    <property type="match status" value="1"/>
</dbReference>
<organism evidence="5 6">
    <name type="scientific">Hibiscus syriacus</name>
    <name type="common">Rose of Sharon</name>
    <dbReference type="NCBI Taxonomy" id="106335"/>
    <lineage>
        <taxon>Eukaryota</taxon>
        <taxon>Viridiplantae</taxon>
        <taxon>Streptophyta</taxon>
        <taxon>Embryophyta</taxon>
        <taxon>Tracheophyta</taxon>
        <taxon>Spermatophyta</taxon>
        <taxon>Magnoliopsida</taxon>
        <taxon>eudicotyledons</taxon>
        <taxon>Gunneridae</taxon>
        <taxon>Pentapetalae</taxon>
        <taxon>rosids</taxon>
        <taxon>malvids</taxon>
        <taxon>Malvales</taxon>
        <taxon>Malvaceae</taxon>
        <taxon>Malvoideae</taxon>
        <taxon>Hibiscus</taxon>
    </lineage>
</organism>
<dbReference type="InterPro" id="IPR036388">
    <property type="entry name" value="WH-like_DNA-bd_sf"/>
</dbReference>
<evidence type="ECO:0000313" key="6">
    <source>
        <dbReference type="Proteomes" id="UP000436088"/>
    </source>
</evidence>
<dbReference type="AlphaFoldDB" id="A0A6A3BSH4"/>
<keyword evidence="2" id="KW-0611">Plant defense</keyword>
<evidence type="ECO:0000256" key="1">
    <source>
        <dbReference type="ARBA" id="ARBA00022737"/>
    </source>
</evidence>